<dbReference type="AlphaFoldDB" id="A0A9J6P5W9"/>
<protein>
    <submittedName>
        <fullName evidence="2">Bax inhibitor-1/YccA family protein</fullName>
    </submittedName>
</protein>
<name>A0A9J6P5W9_9CLOT</name>
<dbReference type="InterPro" id="IPR010539">
    <property type="entry name" value="BaxI_1-like"/>
</dbReference>
<feature type="transmembrane region" description="Helical" evidence="1">
    <location>
        <begin position="34"/>
        <end position="51"/>
    </location>
</feature>
<organism evidence="2 3">
    <name type="scientific">Oceanirhabdus seepicola</name>
    <dbReference type="NCBI Taxonomy" id="2828781"/>
    <lineage>
        <taxon>Bacteria</taxon>
        <taxon>Bacillati</taxon>
        <taxon>Bacillota</taxon>
        <taxon>Clostridia</taxon>
        <taxon>Eubacteriales</taxon>
        <taxon>Clostridiaceae</taxon>
        <taxon>Oceanirhabdus</taxon>
    </lineage>
</organism>
<dbReference type="PANTHER" id="PTHR41282:SF1">
    <property type="entry name" value="CONSERVED TRANSMEMBRANE PROTEIN-RELATED"/>
    <property type="match status" value="1"/>
</dbReference>
<dbReference type="Pfam" id="PF12811">
    <property type="entry name" value="BaxI_1"/>
    <property type="match status" value="1"/>
</dbReference>
<keyword evidence="3" id="KW-1185">Reference proteome</keyword>
<feature type="transmembrane region" description="Helical" evidence="1">
    <location>
        <begin position="144"/>
        <end position="169"/>
    </location>
</feature>
<accession>A0A9J6P5W9</accession>
<comment type="caution">
    <text evidence="2">The sequence shown here is derived from an EMBL/GenBank/DDBJ whole genome shotgun (WGS) entry which is preliminary data.</text>
</comment>
<reference evidence="2" key="1">
    <citation type="journal article" date="2021" name="mSystems">
        <title>Bacteria and Archaea Synergistically Convert Glycine Betaine to Biogenic Methane in the Formosa Cold Seep of the South China Sea.</title>
        <authorList>
            <person name="Li L."/>
            <person name="Zhang W."/>
            <person name="Zhang S."/>
            <person name="Song L."/>
            <person name="Sun Q."/>
            <person name="Zhang H."/>
            <person name="Xiang H."/>
            <person name="Dong X."/>
        </authorList>
    </citation>
    <scope>NUCLEOTIDE SEQUENCE</scope>
    <source>
        <strain evidence="2">ZWT</strain>
    </source>
</reference>
<dbReference type="PANTHER" id="PTHR41282">
    <property type="entry name" value="CONSERVED TRANSMEMBRANE PROTEIN-RELATED"/>
    <property type="match status" value="1"/>
</dbReference>
<reference evidence="2" key="2">
    <citation type="submission" date="2021-04" db="EMBL/GenBank/DDBJ databases">
        <authorList>
            <person name="Dong X."/>
        </authorList>
    </citation>
    <scope>NUCLEOTIDE SEQUENCE</scope>
    <source>
        <strain evidence="2">ZWT</strain>
    </source>
</reference>
<feature type="transmembrane region" description="Helical" evidence="1">
    <location>
        <begin position="111"/>
        <end position="132"/>
    </location>
</feature>
<sequence length="247" mass="27658">MLTRSIYMKKGFRKVEFEVSSNPMTYSGTINKSILLLVLLIISSVVSWSLFENIADSALILLITTAISGSLIGFITSMFPKISVFTAPIYTILEGLMLGTVSAYFESIVPRVAISAVLTTIAVCTTVLLIFKFKPGITHKLRKFIIIATFSIALLYILNYILNVIGLSFPYINDIGPIGIAINIFIIIIVAGNLLLDFDIIYTGVNNKAPKYMEWYASFGIMVTLVFMYTKILELFFRLFGRDYFKN</sequence>
<keyword evidence="1" id="KW-1133">Transmembrane helix</keyword>
<feature type="transmembrane region" description="Helical" evidence="1">
    <location>
        <begin position="82"/>
        <end position="105"/>
    </location>
</feature>
<evidence type="ECO:0000256" key="1">
    <source>
        <dbReference type="SAM" id="Phobius"/>
    </source>
</evidence>
<evidence type="ECO:0000313" key="2">
    <source>
        <dbReference type="EMBL" id="MCM1992218.1"/>
    </source>
</evidence>
<keyword evidence="1" id="KW-0472">Membrane</keyword>
<feature type="transmembrane region" description="Helical" evidence="1">
    <location>
        <begin position="216"/>
        <end position="237"/>
    </location>
</feature>
<gene>
    <name evidence="2" type="ORF">KDK92_21050</name>
</gene>
<keyword evidence="1" id="KW-0812">Transmembrane</keyword>
<dbReference type="Proteomes" id="UP001056429">
    <property type="component" value="Unassembled WGS sequence"/>
</dbReference>
<proteinExistence type="predicted"/>
<evidence type="ECO:0000313" key="3">
    <source>
        <dbReference type="Proteomes" id="UP001056429"/>
    </source>
</evidence>
<feature type="transmembrane region" description="Helical" evidence="1">
    <location>
        <begin position="57"/>
        <end position="75"/>
    </location>
</feature>
<dbReference type="RefSeq" id="WP_250861382.1">
    <property type="nucleotide sequence ID" value="NZ_JAGSOJ010000005.1"/>
</dbReference>
<dbReference type="EMBL" id="JAGSOJ010000005">
    <property type="protein sequence ID" value="MCM1992218.1"/>
    <property type="molecule type" value="Genomic_DNA"/>
</dbReference>
<feature type="transmembrane region" description="Helical" evidence="1">
    <location>
        <begin position="175"/>
        <end position="196"/>
    </location>
</feature>